<evidence type="ECO:0000256" key="4">
    <source>
        <dbReference type="ARBA" id="ARBA00022617"/>
    </source>
</evidence>
<dbReference type="PROSITE" id="PS51007">
    <property type="entry name" value="CYTC"/>
    <property type="match status" value="1"/>
</dbReference>
<gene>
    <name evidence="12" type="ORF">FPAR1323_LOCUS1621</name>
</gene>
<keyword evidence="5 8" id="KW-0479">Metal-binding</keyword>
<feature type="domain" description="Cytochrome c" evidence="11">
    <location>
        <begin position="16"/>
        <end position="117"/>
    </location>
</feature>
<dbReference type="Pfam" id="PF00034">
    <property type="entry name" value="Cytochrom_C"/>
    <property type="match status" value="1"/>
</dbReference>
<dbReference type="GO" id="GO:0046872">
    <property type="term" value="F:metal ion binding"/>
    <property type="evidence" value="ECO:0007669"/>
    <property type="project" value="UniProtKB-KW"/>
</dbReference>
<keyword evidence="3 10" id="KW-0813">Transport</keyword>
<dbReference type="Gene3D" id="1.10.760.10">
    <property type="entry name" value="Cytochrome c-like domain"/>
    <property type="match status" value="1"/>
</dbReference>
<dbReference type="InterPro" id="IPR009056">
    <property type="entry name" value="Cyt_c-like_dom"/>
</dbReference>
<dbReference type="GO" id="GO:0009055">
    <property type="term" value="F:electron transfer activity"/>
    <property type="evidence" value="ECO:0007669"/>
    <property type="project" value="InterPro"/>
</dbReference>
<evidence type="ECO:0000256" key="8">
    <source>
        <dbReference type="PROSITE-ProRule" id="PRU00433"/>
    </source>
</evidence>
<dbReference type="AlphaFoldDB" id="A0A7S2B3Q1"/>
<evidence type="ECO:0000313" key="12">
    <source>
        <dbReference type="EMBL" id="CAD9385322.1"/>
    </source>
</evidence>
<comment type="similarity">
    <text evidence="2 9">Belongs to the cytochrome c family.</text>
</comment>
<comment type="subcellular location">
    <subcellularLocation>
        <location evidence="1">Mitochondrion intermembrane space</location>
    </subcellularLocation>
</comment>
<comment type="function">
    <text evidence="10">Electron carrier protein. The oxidized form of the cytochrome c heme group can accept an electron from the heme group of the cytochrome c1 subunit of cytochrome reductase. Cytochrome c then transfers this electron to the cytochrome oxidase complex, the final protein carrier in the mitochondrial electron-transport chain.</text>
</comment>
<dbReference type="PANTHER" id="PTHR11961">
    <property type="entry name" value="CYTOCHROME C"/>
    <property type="match status" value="1"/>
</dbReference>
<dbReference type="SUPFAM" id="SSF46626">
    <property type="entry name" value="Cytochrome c"/>
    <property type="match status" value="1"/>
</dbReference>
<keyword evidence="10" id="KW-0496">Mitochondrion</keyword>
<accession>A0A7S2B3Q1</accession>
<evidence type="ECO:0000256" key="3">
    <source>
        <dbReference type="ARBA" id="ARBA00022448"/>
    </source>
</evidence>
<evidence type="ECO:0000256" key="10">
    <source>
        <dbReference type="RuleBase" id="RU004427"/>
    </source>
</evidence>
<name>A0A7S2B3Q1_9STRA</name>
<evidence type="ECO:0000256" key="2">
    <source>
        <dbReference type="ARBA" id="ARBA00006488"/>
    </source>
</evidence>
<evidence type="ECO:0000256" key="6">
    <source>
        <dbReference type="ARBA" id="ARBA00022982"/>
    </source>
</evidence>
<evidence type="ECO:0000259" key="11">
    <source>
        <dbReference type="PROSITE" id="PS51007"/>
    </source>
</evidence>
<protein>
    <recommendedName>
        <fullName evidence="11">Cytochrome c domain-containing protein</fullName>
    </recommendedName>
</protein>
<dbReference type="FunFam" id="1.10.760.10:FF:000001">
    <property type="entry name" value="Cytochrome c iso-1"/>
    <property type="match status" value="1"/>
</dbReference>
<comment type="PTM">
    <text evidence="10">Binds 1 heme group per subunit.</text>
</comment>
<dbReference type="InterPro" id="IPR036909">
    <property type="entry name" value="Cyt_c-like_dom_sf"/>
</dbReference>
<dbReference type="PRINTS" id="PR00604">
    <property type="entry name" value="CYTCHRMECIAB"/>
</dbReference>
<keyword evidence="4 8" id="KW-0349">Heme</keyword>
<evidence type="ECO:0000256" key="9">
    <source>
        <dbReference type="RuleBase" id="RU004426"/>
    </source>
</evidence>
<dbReference type="GO" id="GO:0020037">
    <property type="term" value="F:heme binding"/>
    <property type="evidence" value="ECO:0007669"/>
    <property type="project" value="InterPro"/>
</dbReference>
<dbReference type="GO" id="GO:0005758">
    <property type="term" value="C:mitochondrial intermembrane space"/>
    <property type="evidence" value="ECO:0007669"/>
    <property type="project" value="UniProtKB-SubCell"/>
</dbReference>
<proteinExistence type="inferred from homology"/>
<reference evidence="12" key="1">
    <citation type="submission" date="2021-01" db="EMBL/GenBank/DDBJ databases">
        <authorList>
            <person name="Corre E."/>
            <person name="Pelletier E."/>
            <person name="Niang G."/>
            <person name="Scheremetjew M."/>
            <person name="Finn R."/>
            <person name="Kale V."/>
            <person name="Holt S."/>
            <person name="Cochrane G."/>
            <person name="Meng A."/>
            <person name="Brown T."/>
            <person name="Cohen L."/>
        </authorList>
    </citation>
    <scope>NUCLEOTIDE SEQUENCE</scope>
    <source>
        <strain evidence="12">RCC1693</strain>
    </source>
</reference>
<sequence length="118" mass="12285">MGKKGAKKAAEDDGPGNAAKGAKIFKTKCSACHTVEAGGSNKQGPNLHGLFGRGAGAYDGYSFSPAMKESGKTWEGETLLAFLQAPKKYVPGTKMAFAGLKKPAERKDLVAYLSESTA</sequence>
<keyword evidence="6 10" id="KW-0249">Electron transport</keyword>
<dbReference type="InterPro" id="IPR002327">
    <property type="entry name" value="Cyt_c_1A/1B"/>
</dbReference>
<keyword evidence="7 8" id="KW-0408">Iron</keyword>
<organism evidence="12">
    <name type="scientific">Florenciella parvula</name>
    <dbReference type="NCBI Taxonomy" id="236787"/>
    <lineage>
        <taxon>Eukaryota</taxon>
        <taxon>Sar</taxon>
        <taxon>Stramenopiles</taxon>
        <taxon>Ochrophyta</taxon>
        <taxon>Dictyochophyceae</taxon>
        <taxon>Florenciellales</taxon>
        <taxon>Florenciella</taxon>
    </lineage>
</organism>
<dbReference type="EMBL" id="HBGT01002944">
    <property type="protein sequence ID" value="CAD9385322.1"/>
    <property type="molecule type" value="Transcribed_RNA"/>
</dbReference>
<evidence type="ECO:0000256" key="5">
    <source>
        <dbReference type="ARBA" id="ARBA00022723"/>
    </source>
</evidence>
<keyword evidence="10" id="KW-0679">Respiratory chain</keyword>
<evidence type="ECO:0000256" key="1">
    <source>
        <dbReference type="ARBA" id="ARBA00004569"/>
    </source>
</evidence>
<evidence type="ECO:0000256" key="7">
    <source>
        <dbReference type="ARBA" id="ARBA00023004"/>
    </source>
</evidence>